<protein>
    <submittedName>
        <fullName evidence="2">Uncharacterized protein</fullName>
    </submittedName>
</protein>
<feature type="transmembrane region" description="Helical" evidence="1">
    <location>
        <begin position="220"/>
        <end position="243"/>
    </location>
</feature>
<accession>A0A101I072</accession>
<evidence type="ECO:0000313" key="2">
    <source>
        <dbReference type="EMBL" id="KUK86210.1"/>
    </source>
</evidence>
<comment type="caution">
    <text evidence="2">The sequence shown here is derived from an EMBL/GenBank/DDBJ whole genome shotgun (WGS) entry which is preliminary data.</text>
</comment>
<reference evidence="3" key="1">
    <citation type="journal article" date="2015" name="MBio">
        <title>Genome-Resolved Metagenomic Analysis Reveals Roles for Candidate Phyla and Other Microbial Community Members in Biogeochemical Transformations in Oil Reservoirs.</title>
        <authorList>
            <person name="Hu P."/>
            <person name="Tom L."/>
            <person name="Singh A."/>
            <person name="Thomas B.C."/>
            <person name="Baker B.J."/>
            <person name="Piceno Y.M."/>
            <person name="Andersen G.L."/>
            <person name="Banfield J.F."/>
        </authorList>
    </citation>
    <scope>NUCLEOTIDE SEQUENCE [LARGE SCALE GENOMIC DNA]</scope>
</reference>
<keyword evidence="1" id="KW-0812">Transmembrane</keyword>
<feature type="transmembrane region" description="Helical" evidence="1">
    <location>
        <begin position="145"/>
        <end position="164"/>
    </location>
</feature>
<feature type="transmembrane region" description="Helical" evidence="1">
    <location>
        <begin position="176"/>
        <end position="200"/>
    </location>
</feature>
<evidence type="ECO:0000313" key="3">
    <source>
        <dbReference type="Proteomes" id="UP000053467"/>
    </source>
</evidence>
<proteinExistence type="predicted"/>
<sequence length="253" mass="30247">MIIYKIMKKYFFLFLIFAFFIISYGRDYCPFDKKDDPYPGMCGRYTDENNDSICDLSQDLNDSIKGPTLENEKVEDLESNNEIKTFEDENLKNQENTPQYENKDIEGKDDETFKIDVYNPLNYDKVETKNIKEMQEENYDEKDRYFLFIFLPLFLFLFFLIFFSKRKKVPVDVCDINRIINILLIIDFIPVLFTSAILVLREYGILNLKNISKLVYMHNLAGVIFVLLMLLHIYIKLQYYILLIKNFTKRGEK</sequence>
<keyword evidence="1" id="KW-0472">Membrane</keyword>
<dbReference type="AlphaFoldDB" id="A0A101I072"/>
<evidence type="ECO:0000256" key="1">
    <source>
        <dbReference type="SAM" id="Phobius"/>
    </source>
</evidence>
<gene>
    <name evidence="2" type="ORF">XE03_1641</name>
</gene>
<organism evidence="2 3">
    <name type="scientific">candidate division TA06 bacterium 34_109</name>
    <dbReference type="NCBI Taxonomy" id="1635277"/>
    <lineage>
        <taxon>Bacteria</taxon>
        <taxon>Bacteria division TA06</taxon>
    </lineage>
</organism>
<name>A0A101I072_UNCT6</name>
<keyword evidence="1" id="KW-1133">Transmembrane helix</keyword>
<dbReference type="EMBL" id="LGGX01000025">
    <property type="protein sequence ID" value="KUK86210.1"/>
    <property type="molecule type" value="Genomic_DNA"/>
</dbReference>
<dbReference type="Proteomes" id="UP000053467">
    <property type="component" value="Unassembled WGS sequence"/>
</dbReference>